<feature type="region of interest" description="Disordered" evidence="1">
    <location>
        <begin position="1"/>
        <end position="21"/>
    </location>
</feature>
<dbReference type="AlphaFoldDB" id="A0AAU9IM68"/>
<name>A0AAU9IM68_9CILI</name>
<gene>
    <name evidence="2" type="ORF">BSTOLATCC_MIC14311</name>
</gene>
<dbReference type="Proteomes" id="UP001162131">
    <property type="component" value="Unassembled WGS sequence"/>
</dbReference>
<reference evidence="2" key="1">
    <citation type="submission" date="2021-09" db="EMBL/GenBank/DDBJ databases">
        <authorList>
            <consortium name="AG Swart"/>
            <person name="Singh M."/>
            <person name="Singh A."/>
            <person name="Seah K."/>
            <person name="Emmerich C."/>
        </authorList>
    </citation>
    <scope>NUCLEOTIDE SEQUENCE</scope>
    <source>
        <strain evidence="2">ATCC30299</strain>
    </source>
</reference>
<evidence type="ECO:0000313" key="2">
    <source>
        <dbReference type="EMBL" id="CAG9315557.1"/>
    </source>
</evidence>
<sequence length="268" mass="30700">MASPSFKDRFQNKTSTMSRLGELDLDTSRAITMPNSHQIHKTVMQVSASNIIKGPIQSPRAPAADYPQFPSQNHISTFDNSSYLNSSTSNDTSAYKHHLSRSVDFSNPPLIPDVYHNLHQKTIDSHRRNFSYSAAQRKVAEDYNNALKETPKTRQAQYEGDYYRSKKIQGGFKPYTLNDYKAIKPEKYYELGGLGPTIGSDDWLKKREIHEKRKEYADKIKQTKQNIVPPYNLVTPFKDEKNFSLRQSDNGMPVPLSPVKIMNHDEKI</sequence>
<evidence type="ECO:0000256" key="1">
    <source>
        <dbReference type="SAM" id="MobiDB-lite"/>
    </source>
</evidence>
<keyword evidence="3" id="KW-1185">Reference proteome</keyword>
<feature type="compositionally biased region" description="Basic and acidic residues" evidence="1">
    <location>
        <begin position="1"/>
        <end position="11"/>
    </location>
</feature>
<accession>A0AAU9IM68</accession>
<comment type="caution">
    <text evidence="2">The sequence shown here is derived from an EMBL/GenBank/DDBJ whole genome shotgun (WGS) entry which is preliminary data.</text>
</comment>
<protein>
    <submittedName>
        <fullName evidence="2">Uncharacterized protein</fullName>
    </submittedName>
</protein>
<organism evidence="2 3">
    <name type="scientific">Blepharisma stoltei</name>
    <dbReference type="NCBI Taxonomy" id="1481888"/>
    <lineage>
        <taxon>Eukaryota</taxon>
        <taxon>Sar</taxon>
        <taxon>Alveolata</taxon>
        <taxon>Ciliophora</taxon>
        <taxon>Postciliodesmatophora</taxon>
        <taxon>Heterotrichea</taxon>
        <taxon>Heterotrichida</taxon>
        <taxon>Blepharismidae</taxon>
        <taxon>Blepharisma</taxon>
    </lineage>
</organism>
<proteinExistence type="predicted"/>
<evidence type="ECO:0000313" key="3">
    <source>
        <dbReference type="Proteomes" id="UP001162131"/>
    </source>
</evidence>
<dbReference type="EMBL" id="CAJZBQ010000014">
    <property type="protein sequence ID" value="CAG9315557.1"/>
    <property type="molecule type" value="Genomic_DNA"/>
</dbReference>